<dbReference type="AlphaFoldDB" id="A0A967EHW8"/>
<organism evidence="4 5">
    <name type="scientific">Metallococcus carri</name>
    <dbReference type="NCBI Taxonomy" id="1656884"/>
    <lineage>
        <taxon>Bacteria</taxon>
        <taxon>Bacillati</taxon>
        <taxon>Actinomycetota</taxon>
        <taxon>Actinomycetes</taxon>
        <taxon>Micrococcales</taxon>
        <taxon>Dermacoccaceae</taxon>
        <taxon>Metallococcus</taxon>
    </lineage>
</organism>
<dbReference type="Proteomes" id="UP000744769">
    <property type="component" value="Unassembled WGS sequence"/>
</dbReference>
<feature type="domain" description="Peptidoglycan binding-like" evidence="2">
    <location>
        <begin position="163"/>
        <end position="213"/>
    </location>
</feature>
<gene>
    <name evidence="4" type="ORF">G9U51_16070</name>
</gene>
<comment type="caution">
    <text evidence="4">The sequence shown here is derived from an EMBL/GenBank/DDBJ whole genome shotgun (WGS) entry which is preliminary data.</text>
</comment>
<accession>A0A967EHW8</accession>
<name>A0A967EHW8_9MICO</name>
<dbReference type="InterPro" id="IPR050570">
    <property type="entry name" value="Cell_wall_metabolism_enzyme"/>
</dbReference>
<evidence type="ECO:0000313" key="5">
    <source>
        <dbReference type="Proteomes" id="UP000744769"/>
    </source>
</evidence>
<dbReference type="InterPro" id="IPR002477">
    <property type="entry name" value="Peptidoglycan-bd-like"/>
</dbReference>
<dbReference type="Pfam" id="PF01471">
    <property type="entry name" value="PG_binding_1"/>
    <property type="match status" value="2"/>
</dbReference>
<dbReference type="RefSeq" id="WP_166198448.1">
    <property type="nucleotide sequence ID" value="NZ_JAAOIV010000014.1"/>
</dbReference>
<dbReference type="InterPro" id="IPR036366">
    <property type="entry name" value="PGBDSf"/>
</dbReference>
<evidence type="ECO:0000259" key="2">
    <source>
        <dbReference type="Pfam" id="PF01471"/>
    </source>
</evidence>
<sequence>MTTPAPRHAKSRPSALAGVAPYVAPRRLAAAGAAAGIPTVAVVAPAGATAGPTAQWTAAPQAVAPSAAPAVKTATTANVVWLRYGDTGSLVRTAQQRLGGLVVDGSFGPATLARVKSFQAAHGLYVDGLIGPNTWDALGGFPTVTPPPTGSCTVTVLRYGSTGSLVSTAQQRLGGLAVDGSFGPATLTRVKSYQSAHGLAVTGAVDSATWTSLGGFPCNTGGGSTPAPPPPTPTPPPAPDPVGNPNAAYKLPWSKGASYRISQGPNGTYSHNSVWNDNAVDVSMPIGTPVLAARGGVVKSTGYTSAGGGNYVLIQDASGLCQVYFHLSSYSVVPGQAVAQGQRVAASGNSGNSSGPHLHFDLLKCSSWYSAATMPTVERGTSYPSGTVITSQNGG</sequence>
<dbReference type="Pfam" id="PF01551">
    <property type="entry name" value="Peptidase_M23"/>
    <property type="match status" value="1"/>
</dbReference>
<dbReference type="Gene3D" id="1.10.101.10">
    <property type="entry name" value="PGBD-like superfamily/PGBD"/>
    <property type="match status" value="2"/>
</dbReference>
<feature type="domain" description="M23ase beta-sheet core" evidence="3">
    <location>
        <begin position="278"/>
        <end position="364"/>
    </location>
</feature>
<dbReference type="SUPFAM" id="SSF47090">
    <property type="entry name" value="PGBD-like"/>
    <property type="match status" value="2"/>
</dbReference>
<dbReference type="SUPFAM" id="SSF51261">
    <property type="entry name" value="Duplicated hybrid motif"/>
    <property type="match status" value="1"/>
</dbReference>
<feature type="region of interest" description="Disordered" evidence="1">
    <location>
        <begin position="216"/>
        <end position="249"/>
    </location>
</feature>
<dbReference type="EMBL" id="JAAOIV010000014">
    <property type="protein sequence ID" value="NHN57288.1"/>
    <property type="molecule type" value="Genomic_DNA"/>
</dbReference>
<feature type="domain" description="Peptidoglycan binding-like" evidence="2">
    <location>
        <begin position="88"/>
        <end position="138"/>
    </location>
</feature>
<keyword evidence="5" id="KW-1185">Reference proteome</keyword>
<evidence type="ECO:0000313" key="4">
    <source>
        <dbReference type="EMBL" id="NHN57288.1"/>
    </source>
</evidence>
<dbReference type="CDD" id="cd12797">
    <property type="entry name" value="M23_peptidase"/>
    <property type="match status" value="1"/>
</dbReference>
<evidence type="ECO:0000259" key="3">
    <source>
        <dbReference type="Pfam" id="PF01551"/>
    </source>
</evidence>
<protein>
    <submittedName>
        <fullName evidence="4">Peptidoglycan DD-metalloendopeptidase family protein</fullName>
    </submittedName>
</protein>
<feature type="compositionally biased region" description="Pro residues" evidence="1">
    <location>
        <begin position="226"/>
        <end position="242"/>
    </location>
</feature>
<dbReference type="PANTHER" id="PTHR21666:SF294">
    <property type="entry name" value="PEPTIDASE M23"/>
    <property type="match status" value="1"/>
</dbReference>
<proteinExistence type="predicted"/>
<dbReference type="InterPro" id="IPR016047">
    <property type="entry name" value="M23ase_b-sheet_dom"/>
</dbReference>
<dbReference type="Gene3D" id="2.70.70.10">
    <property type="entry name" value="Glucose Permease (Domain IIA)"/>
    <property type="match status" value="1"/>
</dbReference>
<dbReference type="PANTHER" id="PTHR21666">
    <property type="entry name" value="PEPTIDASE-RELATED"/>
    <property type="match status" value="1"/>
</dbReference>
<dbReference type="InterPro" id="IPR011055">
    <property type="entry name" value="Dup_hybrid_motif"/>
</dbReference>
<dbReference type="InterPro" id="IPR036365">
    <property type="entry name" value="PGBD-like_sf"/>
</dbReference>
<evidence type="ECO:0000256" key="1">
    <source>
        <dbReference type="SAM" id="MobiDB-lite"/>
    </source>
</evidence>
<reference evidence="4" key="1">
    <citation type="submission" date="2020-03" db="EMBL/GenBank/DDBJ databases">
        <title>Draft sequencing of Calidifontibacter sp. DB0510.</title>
        <authorList>
            <person name="Kim D.-U."/>
        </authorList>
    </citation>
    <scope>NUCLEOTIDE SEQUENCE</scope>
    <source>
        <strain evidence="4">DB0510</strain>
    </source>
</reference>
<dbReference type="GO" id="GO:0004222">
    <property type="term" value="F:metalloendopeptidase activity"/>
    <property type="evidence" value="ECO:0007669"/>
    <property type="project" value="TreeGrafter"/>
</dbReference>